<protein>
    <recommendedName>
        <fullName evidence="2">Dynamin N-terminal domain-containing protein</fullName>
    </recommendedName>
</protein>
<reference evidence="3" key="1">
    <citation type="submission" date="2004-02" db="EMBL/GenBank/DDBJ databases">
        <authorList>
            <consortium name="DOE Joint Genome Institute"/>
        </authorList>
    </citation>
    <scope>NUCLEOTIDE SEQUENCE [LARGE SCALE GENOMIC DNA]</scope>
    <source>
        <strain evidence="3">WH 8501</strain>
    </source>
</reference>
<accession>Q4C8R3</accession>
<name>Q4C8R3_CROWT</name>
<dbReference type="SUPFAM" id="SSF52540">
    <property type="entry name" value="P-loop containing nucleoside triphosphate hydrolases"/>
    <property type="match status" value="1"/>
</dbReference>
<sequence length="406" mass="46809">MGVEFLDLPGTNDREEQNKLVKDQLLTSDLIIQVVDARKLMTLEERENFRDWLLNRGINSVILVINFLNLWEPQEQKDVYYRLRFVAESFRSNLPSGFSNLYRVDALPALRGKLKGDNNEVQRSGLSMLESALQTIIIQQKQEQTFRRERFETISFQVKEIALNQRNNLIKQLKNIEQRIDKEKEIKQKAQQVINQGFQRALSDFYSWLYLPKLLNQYQNELAIALEQNTFQQWCNNDFQDKIITYQKNINEWGDKACLFFENNFLTPLNISIPDPPEISISLPEGNEEKSNYFNDITTVGIPTGIGLLVGGPIAAAVLGGASYFLNKTTTQAEKEAMTQNSQTPSTSVEFAQNYLTHFSEQVLLSLRKYEQELSKIMEVPHNLHSSEIAQLSYKIQILNDLLTGL</sequence>
<dbReference type="InterPro" id="IPR027417">
    <property type="entry name" value="P-loop_NTPase"/>
</dbReference>
<evidence type="ECO:0000259" key="2">
    <source>
        <dbReference type="Pfam" id="PF00350"/>
    </source>
</evidence>
<keyword evidence="4" id="KW-1185">Reference proteome</keyword>
<dbReference type="Gene3D" id="3.40.50.300">
    <property type="entry name" value="P-loop containing nucleotide triphosphate hydrolases"/>
    <property type="match status" value="1"/>
</dbReference>
<dbReference type="EMBL" id="AADV02000002">
    <property type="protein sequence ID" value="EAM52208.1"/>
    <property type="molecule type" value="Genomic_DNA"/>
</dbReference>
<proteinExistence type="predicted"/>
<gene>
    <name evidence="3" type="ORF">CwatDRAFT_5336</name>
</gene>
<evidence type="ECO:0000256" key="1">
    <source>
        <dbReference type="SAM" id="Coils"/>
    </source>
</evidence>
<reference evidence="3" key="2">
    <citation type="submission" date="2005-06" db="EMBL/GenBank/DDBJ databases">
        <title>Sequencing of the draft genome and assembly of Crocosphaera watsonii WH 8501.</title>
        <authorList>
            <consortium name="US DOE Joint Genome Institute (JGI-PGF)"/>
            <person name="Copeland A."/>
            <person name="Lucas S."/>
            <person name="Lapidus A."/>
            <person name="Barry K."/>
            <person name="Detter C."/>
            <person name="Glavina T."/>
            <person name="Hammon N."/>
            <person name="Israni S."/>
            <person name="Pitluck S."/>
            <person name="Richardson P."/>
        </authorList>
    </citation>
    <scope>NUCLEOTIDE SEQUENCE [LARGE SCALE GENOMIC DNA]</scope>
    <source>
        <strain evidence="3">WH 8501</strain>
    </source>
</reference>
<dbReference type="KEGG" id="cwa:CwatDRAFT_5336"/>
<dbReference type="InterPro" id="IPR045063">
    <property type="entry name" value="Dynamin_N"/>
</dbReference>
<comment type="caution">
    <text evidence="3">The sequence shown here is derived from an EMBL/GenBank/DDBJ whole genome shotgun (WGS) entry which is preliminary data.</text>
</comment>
<dbReference type="AlphaFoldDB" id="Q4C8R3"/>
<organism evidence="3 4">
    <name type="scientific">Crocosphaera watsonii WH 8501</name>
    <dbReference type="NCBI Taxonomy" id="165597"/>
    <lineage>
        <taxon>Bacteria</taxon>
        <taxon>Bacillati</taxon>
        <taxon>Cyanobacteriota</taxon>
        <taxon>Cyanophyceae</taxon>
        <taxon>Oscillatoriophycideae</taxon>
        <taxon>Chroococcales</taxon>
        <taxon>Aphanothecaceae</taxon>
        <taxon>Crocosphaera</taxon>
    </lineage>
</organism>
<feature type="domain" description="Dynamin N-terminal" evidence="2">
    <location>
        <begin position="2"/>
        <end position="66"/>
    </location>
</feature>
<reference evidence="3" key="3">
    <citation type="submission" date="2016-12" db="EMBL/GenBank/DDBJ databases">
        <title>Annotation of the draft genome assembly of Crocosphaera watsonii WH 8501.</title>
        <authorList>
            <consortium name="US DOE Joint Genome Institute (JGI-ORNL)"/>
            <person name="Larimer F."/>
            <person name="Land M."/>
        </authorList>
    </citation>
    <scope>NUCLEOTIDE SEQUENCE</scope>
    <source>
        <strain evidence="3">WH 8501</strain>
    </source>
</reference>
<dbReference type="Proteomes" id="UP000003922">
    <property type="component" value="Unassembled WGS sequence"/>
</dbReference>
<dbReference type="Pfam" id="PF00350">
    <property type="entry name" value="Dynamin_N"/>
    <property type="match status" value="1"/>
</dbReference>
<evidence type="ECO:0000313" key="4">
    <source>
        <dbReference type="Proteomes" id="UP000003922"/>
    </source>
</evidence>
<keyword evidence="1" id="KW-0175">Coiled coil</keyword>
<evidence type="ECO:0000313" key="3">
    <source>
        <dbReference type="EMBL" id="EAM52208.1"/>
    </source>
</evidence>
<feature type="coiled-coil region" evidence="1">
    <location>
        <begin position="159"/>
        <end position="193"/>
    </location>
</feature>